<dbReference type="Proteomes" id="UP000525298">
    <property type="component" value="Unassembled WGS sequence"/>
</dbReference>
<feature type="domain" description="UPF0033" evidence="2">
    <location>
        <begin position="4"/>
        <end position="71"/>
    </location>
</feature>
<dbReference type="Pfam" id="PF01206">
    <property type="entry name" value="TusA"/>
    <property type="match status" value="1"/>
</dbReference>
<reference evidence="3 4" key="1">
    <citation type="submission" date="2020-07" db="EMBL/GenBank/DDBJ databases">
        <title>Genomic Encyclopedia of Type Strains, Phase IV (KMG-IV): sequencing the most valuable type-strain genomes for metagenomic binning, comparative biology and taxonomic classification.</title>
        <authorList>
            <person name="Goeker M."/>
        </authorList>
    </citation>
    <scope>NUCLEOTIDE SEQUENCE [LARGE SCALE GENOMIC DNA]</scope>
    <source>
        <strain evidence="3 4">DSM 17721</strain>
    </source>
</reference>
<keyword evidence="3" id="KW-0808">Transferase</keyword>
<evidence type="ECO:0000256" key="1">
    <source>
        <dbReference type="ARBA" id="ARBA00008984"/>
    </source>
</evidence>
<dbReference type="EMBL" id="JACDUS010000001">
    <property type="protein sequence ID" value="MBA2880062.1"/>
    <property type="molecule type" value="Genomic_DNA"/>
</dbReference>
<evidence type="ECO:0000259" key="2">
    <source>
        <dbReference type="Pfam" id="PF01206"/>
    </source>
</evidence>
<comment type="similarity">
    <text evidence="1">Belongs to the sulfur carrier protein TusA family.</text>
</comment>
<dbReference type="Gene3D" id="3.30.110.40">
    <property type="entry name" value="TusA-like domain"/>
    <property type="match status" value="1"/>
</dbReference>
<keyword evidence="4" id="KW-1185">Reference proteome</keyword>
<dbReference type="InterPro" id="IPR001455">
    <property type="entry name" value="TusA-like"/>
</dbReference>
<dbReference type="PANTHER" id="PTHR33279:SF6">
    <property type="entry name" value="SULFUR CARRIER PROTEIN YEDF-RELATED"/>
    <property type="match status" value="1"/>
</dbReference>
<organism evidence="3 4">
    <name type="scientific">Desulfosalsimonas propionicica</name>
    <dbReference type="NCBI Taxonomy" id="332175"/>
    <lineage>
        <taxon>Bacteria</taxon>
        <taxon>Pseudomonadati</taxon>
        <taxon>Thermodesulfobacteriota</taxon>
        <taxon>Desulfobacteria</taxon>
        <taxon>Desulfobacterales</taxon>
        <taxon>Desulfosalsimonadaceae</taxon>
        <taxon>Desulfosalsimonas</taxon>
    </lineage>
</organism>
<dbReference type="RefSeq" id="WP_181549732.1">
    <property type="nucleotide sequence ID" value="NZ_JACDUS010000001.1"/>
</dbReference>
<dbReference type="SUPFAM" id="SSF64307">
    <property type="entry name" value="SirA-like"/>
    <property type="match status" value="1"/>
</dbReference>
<dbReference type="GO" id="GO:0016740">
    <property type="term" value="F:transferase activity"/>
    <property type="evidence" value="ECO:0007669"/>
    <property type="project" value="UniProtKB-KW"/>
</dbReference>
<accession>A0A7W0C6L1</accession>
<dbReference type="AlphaFoldDB" id="A0A7W0C6L1"/>
<gene>
    <name evidence="3" type="ORF">HNR65_000369</name>
</gene>
<sequence length="74" mass="8227">MSQTVDARGLSCPQPVLMALDAIKKSQETEMEVFVDTEASRENVSRAVESQGWKVESIAIEGETFRLEIRKAAK</sequence>
<dbReference type="InterPro" id="IPR036868">
    <property type="entry name" value="TusA-like_sf"/>
</dbReference>
<dbReference type="CDD" id="cd03421">
    <property type="entry name" value="SirA_like_N"/>
    <property type="match status" value="1"/>
</dbReference>
<proteinExistence type="inferred from homology"/>
<protein>
    <submittedName>
        <fullName evidence="3">TusA-related sulfurtransferase</fullName>
    </submittedName>
</protein>
<evidence type="ECO:0000313" key="3">
    <source>
        <dbReference type="EMBL" id="MBA2880062.1"/>
    </source>
</evidence>
<comment type="caution">
    <text evidence="3">The sequence shown here is derived from an EMBL/GenBank/DDBJ whole genome shotgun (WGS) entry which is preliminary data.</text>
</comment>
<name>A0A7W0C6L1_9BACT</name>
<dbReference type="PANTHER" id="PTHR33279">
    <property type="entry name" value="SULFUR CARRIER PROTEIN YEDF-RELATED"/>
    <property type="match status" value="1"/>
</dbReference>
<evidence type="ECO:0000313" key="4">
    <source>
        <dbReference type="Proteomes" id="UP000525298"/>
    </source>
</evidence>